<feature type="chain" id="PRO_5038827775" evidence="4">
    <location>
        <begin position="23"/>
        <end position="414"/>
    </location>
</feature>
<dbReference type="InterPro" id="IPR028081">
    <property type="entry name" value="Leu-bd"/>
</dbReference>
<evidence type="ECO:0000256" key="1">
    <source>
        <dbReference type="ARBA" id="ARBA00010062"/>
    </source>
</evidence>
<evidence type="ECO:0000256" key="4">
    <source>
        <dbReference type="SAM" id="SignalP"/>
    </source>
</evidence>
<evidence type="ECO:0000313" key="6">
    <source>
        <dbReference type="EMBL" id="BAD39806.1"/>
    </source>
</evidence>
<feature type="signal peptide" evidence="4">
    <location>
        <begin position="1"/>
        <end position="22"/>
    </location>
</feature>
<evidence type="ECO:0000256" key="2">
    <source>
        <dbReference type="ARBA" id="ARBA00022729"/>
    </source>
</evidence>
<protein>
    <submittedName>
        <fullName evidence="6">Branched chain amino acid ABC transporter substrate-binding protein</fullName>
    </submittedName>
</protein>
<feature type="compositionally biased region" description="Low complexity" evidence="3">
    <location>
        <begin position="48"/>
        <end position="59"/>
    </location>
</feature>
<dbReference type="AlphaFoldDB" id="Q67R87"/>
<dbReference type="Proteomes" id="UP000000417">
    <property type="component" value="Chromosome"/>
</dbReference>
<evidence type="ECO:0000256" key="3">
    <source>
        <dbReference type="SAM" id="MobiDB-lite"/>
    </source>
</evidence>
<dbReference type="PANTHER" id="PTHR30483:SF6">
    <property type="entry name" value="PERIPLASMIC BINDING PROTEIN OF ABC TRANSPORTER FOR NATURAL AMINO ACIDS"/>
    <property type="match status" value="1"/>
</dbReference>
<dbReference type="InterPro" id="IPR051010">
    <property type="entry name" value="BCAA_transport"/>
</dbReference>
<dbReference type="EMBL" id="AP006840">
    <property type="protein sequence ID" value="BAD39806.1"/>
    <property type="molecule type" value="Genomic_DNA"/>
</dbReference>
<dbReference type="PANTHER" id="PTHR30483">
    <property type="entry name" value="LEUCINE-SPECIFIC-BINDING PROTEIN"/>
    <property type="match status" value="1"/>
</dbReference>
<comment type="similarity">
    <text evidence="1">Belongs to the leucine-binding protein family.</text>
</comment>
<dbReference type="Pfam" id="PF13458">
    <property type="entry name" value="Peripla_BP_6"/>
    <property type="match status" value="1"/>
</dbReference>
<feature type="region of interest" description="Disordered" evidence="3">
    <location>
        <begin position="29"/>
        <end position="59"/>
    </location>
</feature>
<proteinExistence type="inferred from homology"/>
<dbReference type="Gene3D" id="3.40.50.2300">
    <property type="match status" value="2"/>
</dbReference>
<keyword evidence="2 4" id="KW-0732">Signal</keyword>
<evidence type="ECO:0000313" key="7">
    <source>
        <dbReference type="Proteomes" id="UP000000417"/>
    </source>
</evidence>
<dbReference type="InterPro" id="IPR028082">
    <property type="entry name" value="Peripla_BP_I"/>
</dbReference>
<dbReference type="CDD" id="cd06347">
    <property type="entry name" value="PBP1_ABC_LivK_ligand_binding-like"/>
    <property type="match status" value="1"/>
</dbReference>
<name>Q67R87_SYMTH</name>
<sequence length="414" mass="43612">MRGVSMKRLLVGLLAVSLLVLAACGGSQSQAPGGSTSQGGTPQGGTSAGSSSSGPSTSAGDKVIKIGLIAPLTGSVKTFGESSQKGFRLALEQAGYKAGDFTIEVVEGDDKGDATEGQNLATRFITRDGVKAIVGSITSGVTIPVSRIANENKIPMITGTATAEGVTVEEDGTRKPFIFRACFIDPFQGQVAARFALQELGVKTAAVFYDRGNPYTVGLAESFRAEFEAGGGQIVAWEAYTEADTDFSAVMTNVAALKPELLYLPDYYNKVSLLAKAARDKGLGDVPMLGGDGWDSEDLDFEALAGNYFTAHYSADDPSPAVQKFVQEFEAKYGHKPDSFAALTYDATNILLEAIRVANTDDTDAIRQAMQDLKGFQAVGGSISFDEKGNPIKAATILRVNPDKTYEFVTTVNP</sequence>
<keyword evidence="7" id="KW-1185">Reference proteome</keyword>
<reference evidence="6 7" key="1">
    <citation type="journal article" date="2004" name="Nucleic Acids Res.">
        <title>Genome sequence of Symbiobacterium thermophilum, an uncultivable bacterium that depends on microbial commensalism.</title>
        <authorList>
            <person name="Ueda K."/>
            <person name="Yamashita A."/>
            <person name="Ishikawa J."/>
            <person name="Shimada M."/>
            <person name="Watsuji T."/>
            <person name="Morimura K."/>
            <person name="Ikeda H."/>
            <person name="Hattori M."/>
            <person name="Beppu T."/>
        </authorList>
    </citation>
    <scope>NUCLEOTIDE SEQUENCE [LARGE SCALE GENOMIC DNA]</scope>
    <source>
        <strain evidence="7">T / IAM 14863</strain>
    </source>
</reference>
<dbReference type="STRING" id="292459.STH821"/>
<evidence type="ECO:0000259" key="5">
    <source>
        <dbReference type="Pfam" id="PF13458"/>
    </source>
</evidence>
<feature type="domain" description="Leucine-binding protein" evidence="5">
    <location>
        <begin position="64"/>
        <end position="403"/>
    </location>
</feature>
<dbReference type="eggNOG" id="COG0683">
    <property type="taxonomic scope" value="Bacteria"/>
</dbReference>
<feature type="compositionally biased region" description="Low complexity" evidence="3">
    <location>
        <begin position="29"/>
        <end position="40"/>
    </location>
</feature>
<dbReference type="KEGG" id="sth:STH821"/>
<dbReference type="PROSITE" id="PS51257">
    <property type="entry name" value="PROKAR_LIPOPROTEIN"/>
    <property type="match status" value="1"/>
</dbReference>
<accession>Q67R87</accession>
<dbReference type="SUPFAM" id="SSF53822">
    <property type="entry name" value="Periplasmic binding protein-like I"/>
    <property type="match status" value="1"/>
</dbReference>
<gene>
    <name evidence="6" type="ordered locus">STH821</name>
</gene>
<dbReference type="HOGENOM" id="CLU_027128_6_1_9"/>
<organism evidence="6 7">
    <name type="scientific">Symbiobacterium thermophilum (strain DSM 24528 / JCM 14929 / IAM 14863 / T)</name>
    <dbReference type="NCBI Taxonomy" id="292459"/>
    <lineage>
        <taxon>Bacteria</taxon>
        <taxon>Bacillati</taxon>
        <taxon>Bacillota</taxon>
        <taxon>Clostridia</taxon>
        <taxon>Eubacteriales</taxon>
        <taxon>Symbiobacteriaceae</taxon>
        <taxon>Symbiobacterium</taxon>
    </lineage>
</organism>